<feature type="compositionally biased region" description="Basic and acidic residues" evidence="1">
    <location>
        <begin position="298"/>
        <end position="321"/>
    </location>
</feature>
<keyword evidence="2" id="KW-1133">Transmembrane helix</keyword>
<dbReference type="GO" id="GO:0003700">
    <property type="term" value="F:DNA-binding transcription factor activity"/>
    <property type="evidence" value="ECO:0007669"/>
    <property type="project" value="InterPro"/>
</dbReference>
<feature type="transmembrane region" description="Helical" evidence="2">
    <location>
        <begin position="163"/>
        <end position="184"/>
    </location>
</feature>
<dbReference type="GO" id="GO:0006352">
    <property type="term" value="P:DNA-templated transcription initiation"/>
    <property type="evidence" value="ECO:0007669"/>
    <property type="project" value="InterPro"/>
</dbReference>
<reference evidence="4" key="1">
    <citation type="journal article" date="2018" name="J. Ind. Microbiol. Biotechnol.">
        <title>Genome mining reveals uncommon alkylpyrones as type III PKS products from myxobacteria.</title>
        <authorList>
            <person name="Hug J.J."/>
            <person name="Panter F."/>
            <person name="Krug D."/>
            <person name="Muller R."/>
        </authorList>
    </citation>
    <scope>NUCLEOTIDE SEQUENCE</scope>
    <source>
        <strain evidence="4">Sp. MSr9030</strain>
    </source>
</reference>
<dbReference type="EMBL" id="MH908917">
    <property type="protein sequence ID" value="AYM54106.1"/>
    <property type="molecule type" value="Genomic_DNA"/>
</dbReference>
<feature type="region of interest" description="Disordered" evidence="1">
    <location>
        <begin position="192"/>
        <end position="213"/>
    </location>
</feature>
<dbReference type="SUPFAM" id="SSF88946">
    <property type="entry name" value="Sigma2 domain of RNA polymerase sigma factors"/>
    <property type="match status" value="1"/>
</dbReference>
<keyword evidence="2" id="KW-0812">Transmembrane</keyword>
<dbReference type="Pfam" id="PF04542">
    <property type="entry name" value="Sigma70_r2"/>
    <property type="match status" value="1"/>
</dbReference>
<sequence length="344" mass="38085">MSMSMPTVQPKREGPLADPALHRALLDFVRRRVPHAEADDIVQVVLCEALTAKALPEDATELRKYLLGIAKHKVVDALRRAVREEVCDPPELTVAPAPVEEASLLRWAERQAPATEEAKRTLAWMAREGEGEKLESIAADEKVPAARVRQRVSRMRRWMKERWLAELAAVAALAVLAFVLYRVLSRAPQPEVIRPDDVPAPAPLEPPLESPLDKARALRTDALRRCEAQDFRGCIERLDDAAKLDPAGEIEPAVRDARERARRALDDDAVRSPPEETKAAPKSRAPAPYMKNAAPIDGKPRSKIEPKNADVGEEKLGEAVSKRKKPKAMPPRLKDGLPAPPSKE</sequence>
<keyword evidence="2" id="KW-0472">Membrane</keyword>
<evidence type="ECO:0000256" key="2">
    <source>
        <dbReference type="SAM" id="Phobius"/>
    </source>
</evidence>
<accession>A0A3S5GY05</accession>
<dbReference type="AlphaFoldDB" id="A0A3S5GY05"/>
<protein>
    <recommendedName>
        <fullName evidence="3">RNA polymerase sigma-70 region 2 domain-containing protein</fullName>
    </recommendedName>
</protein>
<dbReference type="Gene3D" id="1.10.1740.10">
    <property type="match status" value="1"/>
</dbReference>
<feature type="compositionally biased region" description="Basic and acidic residues" evidence="1">
    <location>
        <begin position="262"/>
        <end position="279"/>
    </location>
</feature>
<evidence type="ECO:0000313" key="4">
    <source>
        <dbReference type="EMBL" id="AYM54106.1"/>
    </source>
</evidence>
<feature type="domain" description="RNA polymerase sigma-70 region 2" evidence="3">
    <location>
        <begin position="21"/>
        <end position="83"/>
    </location>
</feature>
<evidence type="ECO:0000259" key="3">
    <source>
        <dbReference type="Pfam" id="PF04542"/>
    </source>
</evidence>
<proteinExistence type="predicted"/>
<dbReference type="InterPro" id="IPR013325">
    <property type="entry name" value="RNA_pol_sigma_r2"/>
</dbReference>
<feature type="compositionally biased region" description="Pro residues" evidence="1">
    <location>
        <begin position="198"/>
        <end position="209"/>
    </location>
</feature>
<dbReference type="InterPro" id="IPR007627">
    <property type="entry name" value="RNA_pol_sigma70_r2"/>
</dbReference>
<name>A0A3S5GY05_9BACT</name>
<feature type="region of interest" description="Disordered" evidence="1">
    <location>
        <begin position="262"/>
        <end position="344"/>
    </location>
</feature>
<evidence type="ECO:0000256" key="1">
    <source>
        <dbReference type="SAM" id="MobiDB-lite"/>
    </source>
</evidence>
<organism evidence="4">
    <name type="scientific">Chondromyces catenulatus</name>
    <dbReference type="NCBI Taxonomy" id="1653841"/>
    <lineage>
        <taxon>Bacteria</taxon>
        <taxon>Pseudomonadati</taxon>
        <taxon>Myxococcota</taxon>
        <taxon>Polyangia</taxon>
        <taxon>Polyangiales</taxon>
        <taxon>Polyangiaceae</taxon>
        <taxon>Chondromyces</taxon>
    </lineage>
</organism>